<reference evidence="1 2" key="1">
    <citation type="journal article" date="2000" name="Nature">
        <title>The genome sequence of the plant pathogen Xylella fastidiosa.</title>
        <authorList>
            <person name="Simpson A.J."/>
            <person name="Reinach F.C."/>
            <person name="Arruda P."/>
            <person name="Abreu F.A."/>
            <person name="Acencio M."/>
            <person name="Alvarenga R."/>
            <person name="Alves L.M."/>
            <person name="Araya J.E."/>
            <person name="Baia G.S."/>
            <person name="Baptista C.S."/>
            <person name="Barros M.H."/>
            <person name="Bonaccorsi E.D."/>
            <person name="Bordin S."/>
            <person name="Bove J.M."/>
            <person name="Briones M.R."/>
            <person name="Bueno M.R."/>
            <person name="Camargo A.A."/>
            <person name="Camargo L.E."/>
            <person name="Carraro D.M."/>
            <person name="Carrer H."/>
            <person name="Colauto N.B."/>
            <person name="Colombo C."/>
            <person name="Costa F.F."/>
            <person name="Costa M.C."/>
            <person name="Costa-Neto C.M."/>
            <person name="Coutinho L.L."/>
            <person name="Cristofani M."/>
            <person name="Dias-Neto E."/>
            <person name="Docena C."/>
            <person name="El-Dorry H."/>
            <person name="Facincani A.P."/>
            <person name="Ferreira A.J."/>
            <person name="Ferreira V.C."/>
            <person name="Ferro J.A."/>
            <person name="Fraga J.S."/>
            <person name="Franca S.C."/>
            <person name="Franco M.C."/>
            <person name="Frohme M."/>
            <person name="Furlan L.R."/>
            <person name="Garnier M."/>
            <person name="Goldman G.H."/>
            <person name="Goldman M.H."/>
            <person name="Gomes S.L."/>
            <person name="Gruber A."/>
            <person name="Ho P.L."/>
            <person name="Hoheisel J.D."/>
            <person name="Junqueira M.L."/>
            <person name="Kemper E.L."/>
            <person name="Kitajima J.P."/>
            <person name="Krieger J.E."/>
            <person name="Kuramae E.E."/>
            <person name="Laigret F."/>
            <person name="Lambais M.R."/>
            <person name="Leite L.C."/>
            <person name="Lemos E.G."/>
            <person name="Lemos M.V."/>
            <person name="Lopes S.A."/>
            <person name="Lopes C.R."/>
            <person name="Machado J.A."/>
            <person name="Machado M.A."/>
            <person name="Madeira A.M."/>
            <person name="Madeira H.M."/>
            <person name="Marino C.L."/>
            <person name="Marques M.V."/>
            <person name="Martins E.A."/>
            <person name="Martins E.M."/>
            <person name="Matsukuma A.Y."/>
            <person name="Menck C.F."/>
            <person name="Miracca E.C."/>
            <person name="Miyaki C.Y."/>
            <person name="Monteriro-Vitorello C.B."/>
            <person name="Moon D.H."/>
            <person name="Nagai M.A."/>
            <person name="Nascimento A.L."/>
            <person name="Netto L.E."/>
            <person name="Nhani A.Jr."/>
            <person name="Nobrega F.G."/>
            <person name="Nunes L.R."/>
            <person name="Oliveira M.A."/>
            <person name="de Oliveira M.C."/>
            <person name="de Oliveira R.C."/>
            <person name="Palmieri D.A."/>
            <person name="Paris A."/>
            <person name="Peixoto B.R."/>
            <person name="Pereira G.A."/>
            <person name="Pereira H.A.Jr."/>
            <person name="Pesquero J.B."/>
            <person name="Quaggio R.B."/>
            <person name="Roberto P.G."/>
            <person name="Rodrigues V."/>
            <person name="de M Rosa A.J."/>
            <person name="de Rosa V.E.Jr."/>
            <person name="de Sa R.G."/>
            <person name="Santelli R.V."/>
            <person name="Sawasaki H.E."/>
            <person name="da Silva A.C."/>
            <person name="da Silva A.M."/>
            <person name="da Silva F.R."/>
            <person name="da Silva W.A.Jr."/>
            <person name="da Silveira J.F."/>
            <person name="Silvestri M.L."/>
            <person name="Siqueira W.J."/>
            <person name="de Souza A.A."/>
            <person name="de Souza A.P."/>
            <person name="Terenzi M.F."/>
            <person name="Truffi D."/>
            <person name="Tsai S.M."/>
            <person name="Tsuhako M.H."/>
            <person name="Vallada H."/>
            <person name="Van Sluys M.A."/>
            <person name="Verjovski-Almeida S."/>
            <person name="Vettore A.L."/>
            <person name="Zago M.A."/>
            <person name="Zatz M."/>
            <person name="Meidanis J."/>
            <person name="Setubal J.C."/>
        </authorList>
    </citation>
    <scope>NUCLEOTIDE SEQUENCE [LARGE SCALE GENOMIC DNA]</scope>
    <source>
        <strain evidence="1 2">9a5c</strain>
    </source>
</reference>
<dbReference type="KEGG" id="xfa:XF_1634"/>
<gene>
    <name evidence="1" type="ordered locus">XF_1634</name>
</gene>
<organism evidence="1 2">
    <name type="scientific">Xylella fastidiosa (strain 9a5c)</name>
    <dbReference type="NCBI Taxonomy" id="160492"/>
    <lineage>
        <taxon>Bacteria</taxon>
        <taxon>Pseudomonadati</taxon>
        <taxon>Pseudomonadota</taxon>
        <taxon>Gammaproteobacteria</taxon>
        <taxon>Lysobacterales</taxon>
        <taxon>Lysobacteraceae</taxon>
        <taxon>Xylella</taxon>
    </lineage>
</organism>
<dbReference type="PATRIC" id="fig|160492.11.peg.1727"/>
<evidence type="ECO:0000313" key="1">
    <source>
        <dbReference type="EMBL" id="AAF84443.1"/>
    </source>
</evidence>
<dbReference type="STRING" id="160492.XF_1634"/>
<sequence length="65" mass="7145">MLAVVQFFPATCLEKICIENTLALRKKNIYLPNCCTSLEHSAPTATAKITWALQQKALDNGTPPL</sequence>
<dbReference type="AlphaFoldDB" id="Q9PCX0"/>
<name>Q9PCX0_XYLFA</name>
<dbReference type="HOGENOM" id="CLU_2848907_0_0_6"/>
<dbReference type="Proteomes" id="UP000000812">
    <property type="component" value="Chromosome"/>
</dbReference>
<evidence type="ECO:0000313" key="2">
    <source>
        <dbReference type="Proteomes" id="UP000000812"/>
    </source>
</evidence>
<dbReference type="PIR" id="A82657">
    <property type="entry name" value="A82657"/>
</dbReference>
<dbReference type="EMBL" id="AE003849">
    <property type="protein sequence ID" value="AAF84443.1"/>
    <property type="molecule type" value="Genomic_DNA"/>
</dbReference>
<accession>Q9PCX0</accession>
<proteinExistence type="predicted"/>
<dbReference type="RefSeq" id="WP_010894129.1">
    <property type="nucleotide sequence ID" value="NC_002488.3"/>
</dbReference>
<protein>
    <submittedName>
        <fullName evidence="1">Uncharacterized protein</fullName>
    </submittedName>
</protein>